<evidence type="ECO:0000259" key="2">
    <source>
        <dbReference type="PROSITE" id="PS51786"/>
    </source>
</evidence>
<keyword evidence="1" id="KW-0720">Serine protease</keyword>
<dbReference type="EC" id="3.4.21.53" evidence="1"/>
<keyword evidence="4" id="KW-1185">Reference proteome</keyword>
<dbReference type="GO" id="GO:0030163">
    <property type="term" value="P:protein catabolic process"/>
    <property type="evidence" value="ECO:0007669"/>
    <property type="project" value="InterPro"/>
</dbReference>
<dbReference type="AlphaFoldDB" id="D7W9R0"/>
<dbReference type="PANTHER" id="PTHR10046">
    <property type="entry name" value="ATP DEPENDENT LON PROTEASE FAMILY MEMBER"/>
    <property type="match status" value="1"/>
</dbReference>
<feature type="domain" description="Lon proteolytic" evidence="2">
    <location>
        <begin position="242"/>
        <end position="340"/>
    </location>
</feature>
<dbReference type="STRING" id="585529.HMPREF0291_10011"/>
<dbReference type="SMART" id="SM00228">
    <property type="entry name" value="PDZ"/>
    <property type="match status" value="1"/>
</dbReference>
<dbReference type="SUPFAM" id="SSF54211">
    <property type="entry name" value="Ribosomal protein S5 domain 2-like"/>
    <property type="match status" value="1"/>
</dbReference>
<evidence type="ECO:0000256" key="1">
    <source>
        <dbReference type="PROSITE-ProRule" id="PRU01122"/>
    </source>
</evidence>
<dbReference type="InterPro" id="IPR001478">
    <property type="entry name" value="PDZ"/>
</dbReference>
<dbReference type="InterPro" id="IPR036034">
    <property type="entry name" value="PDZ_sf"/>
</dbReference>
<comment type="catalytic activity">
    <reaction evidence="1">
        <text>Hydrolysis of proteins in presence of ATP.</text>
        <dbReference type="EC" id="3.4.21.53"/>
    </reaction>
</comment>
<organism evidence="3 4">
    <name type="scientific">Corynebacterium genitalium ATCC 33030</name>
    <dbReference type="NCBI Taxonomy" id="585529"/>
    <lineage>
        <taxon>Bacteria</taxon>
        <taxon>Bacillati</taxon>
        <taxon>Actinomycetota</taxon>
        <taxon>Actinomycetes</taxon>
        <taxon>Mycobacteriales</taxon>
        <taxon>Corynebacteriaceae</taxon>
        <taxon>Corynebacterium</taxon>
    </lineage>
</organism>
<keyword evidence="1" id="KW-0645">Protease</keyword>
<dbReference type="SUPFAM" id="SSF50156">
    <property type="entry name" value="PDZ domain-like"/>
    <property type="match status" value="1"/>
</dbReference>
<dbReference type="InterPro" id="IPR008269">
    <property type="entry name" value="Lon_proteolytic"/>
</dbReference>
<feature type="active site" evidence="1">
    <location>
        <position position="292"/>
    </location>
</feature>
<dbReference type="Pfam" id="PF05362">
    <property type="entry name" value="Lon_C"/>
    <property type="match status" value="1"/>
</dbReference>
<dbReference type="GO" id="GO:0005524">
    <property type="term" value="F:ATP binding"/>
    <property type="evidence" value="ECO:0007669"/>
    <property type="project" value="InterPro"/>
</dbReference>
<reference evidence="3" key="1">
    <citation type="submission" date="2010-06" db="EMBL/GenBank/DDBJ databases">
        <authorList>
            <person name="Muzny D."/>
            <person name="Qin X."/>
            <person name="Buhay C."/>
            <person name="Dugan-Rocha S."/>
            <person name="Ding Y."/>
            <person name="Chen G."/>
            <person name="Hawes A."/>
            <person name="Holder M."/>
            <person name="Jhangiani S."/>
            <person name="Johnson A."/>
            <person name="Khan Z."/>
            <person name="Li Z."/>
            <person name="Liu W."/>
            <person name="Liu X."/>
            <person name="Perez L."/>
            <person name="Shen H."/>
            <person name="Wang Q."/>
            <person name="Watt J."/>
            <person name="Xi L."/>
            <person name="Xin Y."/>
            <person name="Zhou J."/>
            <person name="Deng J."/>
            <person name="Jiang H."/>
            <person name="Liu Y."/>
            <person name="Qu J."/>
            <person name="Song X.-Z."/>
            <person name="Zhang L."/>
            <person name="Villasana D."/>
            <person name="Johnson A."/>
            <person name="Liu J."/>
            <person name="Liyanage D."/>
            <person name="Lorensuhewa L."/>
            <person name="Robinson T."/>
            <person name="Song A."/>
            <person name="Song B.-B."/>
            <person name="Dinh H."/>
            <person name="Thornton R."/>
            <person name="Coyle M."/>
            <person name="Francisco L."/>
            <person name="Jackson L."/>
            <person name="Javaid M."/>
            <person name="Korchina V."/>
            <person name="Kovar C."/>
            <person name="Mata R."/>
            <person name="Mathew T."/>
            <person name="Ngo R."/>
            <person name="Nguyen L."/>
            <person name="Nguyen N."/>
            <person name="Okwuonu G."/>
            <person name="Ongeri F."/>
            <person name="Pham C."/>
            <person name="Simmons D."/>
            <person name="Wilczek-Boney K."/>
            <person name="Hale W."/>
            <person name="Jakkamsetti A."/>
            <person name="Pham P."/>
            <person name="Ruth R."/>
            <person name="San Lucas F."/>
            <person name="Warren J."/>
            <person name="Zhang J."/>
            <person name="Zhao Z."/>
            <person name="Zhou C."/>
            <person name="Zhu D."/>
            <person name="Lee S."/>
            <person name="Bess C."/>
            <person name="Blankenburg K."/>
            <person name="Forbes L."/>
            <person name="Fu Q."/>
            <person name="Gubbala S."/>
            <person name="Hirani K."/>
            <person name="Jayaseelan J.C."/>
            <person name="Lara F."/>
            <person name="Munidasa M."/>
            <person name="Palculict T."/>
            <person name="Patil S."/>
            <person name="Pu L.-L."/>
            <person name="Saada N."/>
            <person name="Tang L."/>
            <person name="Weissenberger G."/>
            <person name="Zhu Y."/>
            <person name="Hemphill L."/>
            <person name="Shang Y."/>
            <person name="Youmans B."/>
            <person name="Ayvaz T."/>
            <person name="Ross M."/>
            <person name="Santibanez J."/>
            <person name="Aqrawi P."/>
            <person name="Gross S."/>
            <person name="Joshi V."/>
            <person name="Fowler G."/>
            <person name="Nazareth L."/>
            <person name="Reid J."/>
            <person name="Worley K."/>
            <person name="Petrosino J."/>
            <person name="Highlander S."/>
            <person name="Gibbs R."/>
        </authorList>
    </citation>
    <scope>NUCLEOTIDE SEQUENCE [LARGE SCALE GENOMIC DNA]</scope>
    <source>
        <strain evidence="3">ATCC 33030</strain>
    </source>
</reference>
<dbReference type="GO" id="GO:0004176">
    <property type="term" value="F:ATP-dependent peptidase activity"/>
    <property type="evidence" value="ECO:0007669"/>
    <property type="project" value="UniProtKB-UniRule"/>
</dbReference>
<comment type="caution">
    <text evidence="3">The sequence shown here is derived from an EMBL/GenBank/DDBJ whole genome shotgun (WGS) entry which is preliminary data.</text>
</comment>
<dbReference type="HOGENOM" id="CLU_042037_1_0_11"/>
<sequence>MKRRRAAVVWGGIPLAVAAALFVAGGIPGTDIRFTVPFAAQGPGPTFNTLEEVDGTPVIEIEGADVDPTAGSLDMTTVSVRTNMTVGQALSRWLISDDTLVPINQIMPANMSDEEMRKHNEATFVASEAAATVAAMRYLGEPTRVLIHDVLEDGAAADALKPEDIITAVDGTDVSAPQEVQDLVRSKNPGDELTISYERDGEPGEATITLGTNPQDESVPLLGVTMSSEPTGDVAVNYNFNDVGGPSAGMIFSLAVIDKLSPGELNGGKHVAGTGTISEDGSVGPIGGITHKIEGARDGGAELFLAPENNCKEASKVDAGDMVVASVATLDDAVAAMSAFSEGSPVKTCAAD</sequence>
<dbReference type="InterPro" id="IPR027065">
    <property type="entry name" value="Lon_Prtase"/>
</dbReference>
<dbReference type="GO" id="GO:0006508">
    <property type="term" value="P:proteolysis"/>
    <property type="evidence" value="ECO:0007669"/>
    <property type="project" value="UniProtKB-KW"/>
</dbReference>
<dbReference type="InterPro" id="IPR014721">
    <property type="entry name" value="Ribsml_uS5_D2-typ_fold_subgr"/>
</dbReference>
<dbReference type="PROSITE" id="PS51786">
    <property type="entry name" value="LON_PROTEOLYTIC"/>
    <property type="match status" value="1"/>
</dbReference>
<name>D7W9R0_9CORY</name>
<evidence type="ECO:0000313" key="4">
    <source>
        <dbReference type="Proteomes" id="UP000004208"/>
    </source>
</evidence>
<dbReference type="GO" id="GO:0004252">
    <property type="term" value="F:serine-type endopeptidase activity"/>
    <property type="evidence" value="ECO:0007669"/>
    <property type="project" value="UniProtKB-UniRule"/>
</dbReference>
<feature type="active site" evidence="1">
    <location>
        <position position="247"/>
    </location>
</feature>
<gene>
    <name evidence="3" type="ORF">HMPREF0291_10011</name>
</gene>
<dbReference type="Proteomes" id="UP000004208">
    <property type="component" value="Unassembled WGS sequence"/>
</dbReference>
<comment type="similarity">
    <text evidence="1">Belongs to the peptidase S16 family.</text>
</comment>
<evidence type="ECO:0000313" key="3">
    <source>
        <dbReference type="EMBL" id="EFK54753.1"/>
    </source>
</evidence>
<accession>D7W9R0</accession>
<dbReference type="Gene3D" id="2.30.42.10">
    <property type="match status" value="1"/>
</dbReference>
<dbReference type="EMBL" id="ACLJ02000001">
    <property type="protein sequence ID" value="EFK54753.1"/>
    <property type="molecule type" value="Genomic_DNA"/>
</dbReference>
<dbReference type="InterPro" id="IPR020568">
    <property type="entry name" value="Ribosomal_Su5_D2-typ_SF"/>
</dbReference>
<dbReference type="eggNOG" id="COG3480">
    <property type="taxonomic scope" value="Bacteria"/>
</dbReference>
<dbReference type="Gene3D" id="3.30.230.10">
    <property type="match status" value="1"/>
</dbReference>
<keyword evidence="1" id="KW-0378">Hydrolase</keyword>
<dbReference type="Pfam" id="PF13180">
    <property type="entry name" value="PDZ_2"/>
    <property type="match status" value="1"/>
</dbReference>
<protein>
    <recommendedName>
        <fullName evidence="1">endopeptidase La</fullName>
        <ecNumber evidence="1">3.4.21.53</ecNumber>
    </recommendedName>
</protein>
<proteinExistence type="inferred from homology"/>